<evidence type="ECO:0000259" key="2">
    <source>
        <dbReference type="Pfam" id="PF23586"/>
    </source>
</evidence>
<dbReference type="InterPro" id="IPR001680">
    <property type="entry name" value="WD40_rpt"/>
</dbReference>
<feature type="domain" description="NWD2 C-terminal beta-propeller" evidence="2">
    <location>
        <begin position="52"/>
        <end position="401"/>
    </location>
</feature>
<dbReference type="InterPro" id="IPR015943">
    <property type="entry name" value="WD40/YVTN_repeat-like_dom_sf"/>
</dbReference>
<dbReference type="Gene3D" id="2.130.10.10">
    <property type="entry name" value="YVTN repeat-like/Quinoprotein amine dehydrogenase"/>
    <property type="match status" value="2"/>
</dbReference>
<dbReference type="PANTHER" id="PTHR19871">
    <property type="entry name" value="BETA TRANSDUCIN-RELATED PROTEIN"/>
    <property type="match status" value="1"/>
</dbReference>
<gene>
    <name evidence="3" type="ORF">B7P43_G11086</name>
</gene>
<name>A0A2J7RFG5_9NEOP</name>
<dbReference type="PANTHER" id="PTHR19871:SF14">
    <property type="entry name" value="DUF4062 DOMAIN-CONTAINING PROTEIN"/>
    <property type="match status" value="1"/>
</dbReference>
<dbReference type="SUPFAM" id="SSF50998">
    <property type="entry name" value="Quinoprotein alcohol dehydrogenase-like"/>
    <property type="match status" value="1"/>
</dbReference>
<dbReference type="Pfam" id="PF00400">
    <property type="entry name" value="WD40"/>
    <property type="match status" value="1"/>
</dbReference>
<accession>A0A2J7RFG5</accession>
<protein>
    <recommendedName>
        <fullName evidence="2">NWD2 C-terminal beta-propeller domain-containing protein</fullName>
    </recommendedName>
</protein>
<dbReference type="AlphaFoldDB" id="A0A2J7RFG5"/>
<dbReference type="Pfam" id="PF23586">
    <property type="entry name" value="Beta-prop_NWD2_C"/>
    <property type="match status" value="1"/>
</dbReference>
<dbReference type="InterPro" id="IPR052752">
    <property type="entry name" value="NACHT-WD_repeat"/>
</dbReference>
<organism evidence="3 4">
    <name type="scientific">Cryptotermes secundus</name>
    <dbReference type="NCBI Taxonomy" id="105785"/>
    <lineage>
        <taxon>Eukaryota</taxon>
        <taxon>Metazoa</taxon>
        <taxon>Ecdysozoa</taxon>
        <taxon>Arthropoda</taxon>
        <taxon>Hexapoda</taxon>
        <taxon>Insecta</taxon>
        <taxon>Pterygota</taxon>
        <taxon>Neoptera</taxon>
        <taxon>Polyneoptera</taxon>
        <taxon>Dictyoptera</taxon>
        <taxon>Blattodea</taxon>
        <taxon>Blattoidea</taxon>
        <taxon>Termitoidae</taxon>
        <taxon>Kalotermitidae</taxon>
        <taxon>Cryptotermitinae</taxon>
        <taxon>Cryptotermes</taxon>
    </lineage>
</organism>
<sequence>MASGKLMKVLDAHFGRIIALEPLVIGNWNSVITSSIDRTVKVWNINNIFEQVHVIDRHEVQIDSISLCQSAELAITVTRGCVGVWDMQIGRLAARLADSPLGAIVTHAAITADSKYIVSAESGNILIWNRVTEQVLFKEEQPGVRQITLLDGGQRFLAISRPAESGADVTRINATIVTRTIPDGVRAYSTEYPVRCVPGTPFKPAVVTCDGMNIVLIGADKGSRDAIFVFNARNGSLVNKIPLKQSATKDISMLIAMRHKAHLVAAIDSDKGTILDIRKKNIVRTVPKWSGGCTKDGRYGLYAPSRGGLELLELKRGHSVKTFIPKVAEGVFTVICMFNQTDEYVLYYHSGKKTLRVFRTSDAKMIANFRMQAELSAVESTEDGKNIVLGTVDGCVSVLALADPAKPEMKEYLAGLPSRDEEWKKKTEKLKAHTLFKAAASIAKLSTKFNNSNNNENADDDEHVQPATEEETPREDRDADEEEEL</sequence>
<proteinExistence type="predicted"/>
<evidence type="ECO:0000313" key="4">
    <source>
        <dbReference type="Proteomes" id="UP000235965"/>
    </source>
</evidence>
<dbReference type="EMBL" id="NEVH01004413">
    <property type="protein sequence ID" value="PNF39578.1"/>
    <property type="molecule type" value="Genomic_DNA"/>
</dbReference>
<dbReference type="OrthoDB" id="2325716at2759"/>
<dbReference type="InParanoid" id="A0A2J7RFG5"/>
<evidence type="ECO:0000256" key="1">
    <source>
        <dbReference type="SAM" id="MobiDB-lite"/>
    </source>
</evidence>
<evidence type="ECO:0000313" key="3">
    <source>
        <dbReference type="EMBL" id="PNF39578.1"/>
    </source>
</evidence>
<dbReference type="InterPro" id="IPR011047">
    <property type="entry name" value="Quinoprotein_ADH-like_sf"/>
</dbReference>
<keyword evidence="4" id="KW-1185">Reference proteome</keyword>
<feature type="compositionally biased region" description="Acidic residues" evidence="1">
    <location>
        <begin position="457"/>
        <end position="485"/>
    </location>
</feature>
<feature type="region of interest" description="Disordered" evidence="1">
    <location>
        <begin position="447"/>
        <end position="485"/>
    </location>
</feature>
<dbReference type="SMART" id="SM00320">
    <property type="entry name" value="WD40"/>
    <property type="match status" value="4"/>
</dbReference>
<dbReference type="STRING" id="105785.A0A2J7RFG5"/>
<dbReference type="InterPro" id="IPR056534">
    <property type="entry name" value="Beta-prop_NWD2_C"/>
</dbReference>
<dbReference type="Proteomes" id="UP000235965">
    <property type="component" value="Unassembled WGS sequence"/>
</dbReference>
<reference evidence="3 4" key="1">
    <citation type="submission" date="2017-12" db="EMBL/GenBank/DDBJ databases">
        <title>Hemimetabolous genomes reveal molecular basis of termite eusociality.</title>
        <authorList>
            <person name="Harrison M.C."/>
            <person name="Jongepier E."/>
            <person name="Robertson H.M."/>
            <person name="Arning N."/>
            <person name="Bitard-Feildel T."/>
            <person name="Chao H."/>
            <person name="Childers C.P."/>
            <person name="Dinh H."/>
            <person name="Doddapaneni H."/>
            <person name="Dugan S."/>
            <person name="Gowin J."/>
            <person name="Greiner C."/>
            <person name="Han Y."/>
            <person name="Hu H."/>
            <person name="Hughes D.S.T."/>
            <person name="Huylmans A.-K."/>
            <person name="Kemena C."/>
            <person name="Kremer L.P.M."/>
            <person name="Lee S.L."/>
            <person name="Lopez-Ezquerra A."/>
            <person name="Mallet L."/>
            <person name="Monroy-Kuhn J.M."/>
            <person name="Moser A."/>
            <person name="Murali S.C."/>
            <person name="Muzny D.M."/>
            <person name="Otani S."/>
            <person name="Piulachs M.-D."/>
            <person name="Poelchau M."/>
            <person name="Qu J."/>
            <person name="Schaub F."/>
            <person name="Wada-Katsumata A."/>
            <person name="Worley K.C."/>
            <person name="Xie Q."/>
            <person name="Ylla G."/>
            <person name="Poulsen M."/>
            <person name="Gibbs R.A."/>
            <person name="Schal C."/>
            <person name="Richards S."/>
            <person name="Belles X."/>
            <person name="Korb J."/>
            <person name="Bornberg-Bauer E."/>
        </authorList>
    </citation>
    <scope>NUCLEOTIDE SEQUENCE [LARGE SCALE GENOMIC DNA]</scope>
    <source>
        <tissue evidence="3">Whole body</tissue>
    </source>
</reference>
<comment type="caution">
    <text evidence="3">The sequence shown here is derived from an EMBL/GenBank/DDBJ whole genome shotgun (WGS) entry which is preliminary data.</text>
</comment>